<keyword evidence="6" id="KW-0449">Lipoprotein</keyword>
<keyword evidence="3" id="KW-0732">Signal</keyword>
<evidence type="ECO:0000256" key="1">
    <source>
        <dbReference type="ARBA" id="ARBA00004635"/>
    </source>
</evidence>
<accession>A0A9W6LZ06</accession>
<dbReference type="AlphaFoldDB" id="A0A9W6LZ06"/>
<evidence type="ECO:0000256" key="2">
    <source>
        <dbReference type="ARBA" id="ARBA00008973"/>
    </source>
</evidence>
<protein>
    <submittedName>
        <fullName evidence="8">ABC-type transporter, periplasmic component</fullName>
    </submittedName>
</protein>
<evidence type="ECO:0000256" key="5">
    <source>
        <dbReference type="ARBA" id="ARBA00023139"/>
    </source>
</evidence>
<dbReference type="Pfam" id="PF03180">
    <property type="entry name" value="Lipoprotein_9"/>
    <property type="match status" value="1"/>
</dbReference>
<comment type="caution">
    <text evidence="8">The sequence shown here is derived from an EMBL/GenBank/DDBJ whole genome shotgun (WGS) entry which is preliminary data.</text>
</comment>
<keyword evidence="5" id="KW-0564">Palmitate</keyword>
<dbReference type="RefSeq" id="WP_271176425.1">
    <property type="nucleotide sequence ID" value="NZ_BAAAJO010000003.1"/>
</dbReference>
<evidence type="ECO:0000256" key="4">
    <source>
        <dbReference type="ARBA" id="ARBA00023136"/>
    </source>
</evidence>
<comment type="subcellular location">
    <subcellularLocation>
        <location evidence="1">Membrane</location>
        <topology evidence="1">Lipid-anchor</topology>
    </subcellularLocation>
</comment>
<sequence>MSDSTPPTPSLPEKPKSRTGWIVGIGIAAIAVIVAVVLIVVNLASPGSSAEAKRVTVKIGTTEQAAPYWTVLKKAAAKENIDIQVVGFSDYTQANPALKSKQIDLNLFQHLLFLANYDVSDNADLVPIASTIVVPLPLYSDKYKAVADIPTGAKIAIPNDATNQARALLVLQEAGLLKLKNGGTVLSTPADIDASASKVTVLPVDAAQTAPALNSADGAIVNNNFALTAGLDPKSAIFQDDPKKSAAEPYINAFVARSADKDNATYKKITELYHTKPVQDAVLAESKNTAVIVQRPQSELISILDELKKTVKAAN</sequence>
<keyword evidence="7" id="KW-1133">Transmembrane helix</keyword>
<feature type="transmembrane region" description="Helical" evidence="7">
    <location>
        <begin position="20"/>
        <end position="44"/>
    </location>
</feature>
<evidence type="ECO:0000256" key="3">
    <source>
        <dbReference type="ARBA" id="ARBA00022729"/>
    </source>
</evidence>
<keyword evidence="9" id="KW-1185">Reference proteome</keyword>
<dbReference type="EMBL" id="BSEN01000005">
    <property type="protein sequence ID" value="GLJ75748.1"/>
    <property type="molecule type" value="Genomic_DNA"/>
</dbReference>
<dbReference type="SUPFAM" id="SSF53850">
    <property type="entry name" value="Periplasmic binding protein-like II"/>
    <property type="match status" value="1"/>
</dbReference>
<evidence type="ECO:0000313" key="8">
    <source>
        <dbReference type="EMBL" id="GLJ75748.1"/>
    </source>
</evidence>
<dbReference type="PANTHER" id="PTHR30429">
    <property type="entry name" value="D-METHIONINE-BINDING LIPOPROTEIN METQ"/>
    <property type="match status" value="1"/>
</dbReference>
<reference evidence="8" key="1">
    <citation type="journal article" date="2014" name="Int. J. Syst. Evol. Microbiol.">
        <title>Complete genome sequence of Corynebacterium casei LMG S-19264T (=DSM 44701T), isolated from a smear-ripened cheese.</title>
        <authorList>
            <consortium name="US DOE Joint Genome Institute (JGI-PGF)"/>
            <person name="Walter F."/>
            <person name="Albersmeier A."/>
            <person name="Kalinowski J."/>
            <person name="Ruckert C."/>
        </authorList>
    </citation>
    <scope>NUCLEOTIDE SEQUENCE</scope>
    <source>
        <strain evidence="8">VKM Ac-1401</strain>
    </source>
</reference>
<evidence type="ECO:0000256" key="6">
    <source>
        <dbReference type="ARBA" id="ARBA00023288"/>
    </source>
</evidence>
<proteinExistence type="inferred from homology"/>
<evidence type="ECO:0000256" key="7">
    <source>
        <dbReference type="SAM" id="Phobius"/>
    </source>
</evidence>
<organism evidence="8 9">
    <name type="scientific">Leifsonia poae</name>
    <dbReference type="NCBI Taxonomy" id="110933"/>
    <lineage>
        <taxon>Bacteria</taxon>
        <taxon>Bacillati</taxon>
        <taxon>Actinomycetota</taxon>
        <taxon>Actinomycetes</taxon>
        <taxon>Micrococcales</taxon>
        <taxon>Microbacteriaceae</taxon>
        <taxon>Leifsonia</taxon>
    </lineage>
</organism>
<gene>
    <name evidence="8" type="ORF">GCM10017584_13220</name>
</gene>
<reference evidence="8" key="2">
    <citation type="submission" date="2023-01" db="EMBL/GenBank/DDBJ databases">
        <authorList>
            <person name="Sun Q."/>
            <person name="Evtushenko L."/>
        </authorList>
    </citation>
    <scope>NUCLEOTIDE SEQUENCE</scope>
    <source>
        <strain evidence="8">VKM Ac-1401</strain>
    </source>
</reference>
<dbReference type="InterPro" id="IPR004872">
    <property type="entry name" value="Lipoprotein_NlpA"/>
</dbReference>
<dbReference type="PANTHER" id="PTHR30429:SF3">
    <property type="entry name" value="LIPOPROTEIN"/>
    <property type="match status" value="1"/>
</dbReference>
<comment type="similarity">
    <text evidence="2">Belongs to the NlpA lipoprotein family.</text>
</comment>
<name>A0A9W6LZ06_9MICO</name>
<dbReference type="PIRSF" id="PIRSF002854">
    <property type="entry name" value="MetQ"/>
    <property type="match status" value="1"/>
</dbReference>
<dbReference type="GO" id="GO:0016020">
    <property type="term" value="C:membrane"/>
    <property type="evidence" value="ECO:0007669"/>
    <property type="project" value="UniProtKB-SubCell"/>
</dbReference>
<evidence type="ECO:0000313" key="9">
    <source>
        <dbReference type="Proteomes" id="UP001142372"/>
    </source>
</evidence>
<keyword evidence="4 7" id="KW-0472">Membrane</keyword>
<dbReference type="Gene3D" id="3.40.190.10">
    <property type="entry name" value="Periplasmic binding protein-like II"/>
    <property type="match status" value="2"/>
</dbReference>
<dbReference type="Proteomes" id="UP001142372">
    <property type="component" value="Unassembled WGS sequence"/>
</dbReference>
<keyword evidence="7" id="KW-0812">Transmembrane</keyword>